<protein>
    <submittedName>
        <fullName evidence="1">Uncharacterized protein</fullName>
    </submittedName>
</protein>
<keyword evidence="2" id="KW-1185">Reference proteome</keyword>
<sequence>MTGHVANGLYLKSSADLLETFKYASIDAVI</sequence>
<dbReference type="Proteomes" id="UP000218069">
    <property type="component" value="Unassembled WGS sequence"/>
</dbReference>
<gene>
    <name evidence="1" type="ORF">SAMN06295945_0354</name>
</gene>
<proteinExistence type="predicted"/>
<dbReference type="AlphaFoldDB" id="A0A240DXW5"/>
<accession>A0A240DXW5</accession>
<evidence type="ECO:0000313" key="2">
    <source>
        <dbReference type="Proteomes" id="UP000218069"/>
    </source>
</evidence>
<evidence type="ECO:0000313" key="1">
    <source>
        <dbReference type="EMBL" id="SNX28035.1"/>
    </source>
</evidence>
<reference evidence="2" key="1">
    <citation type="submission" date="2017-08" db="EMBL/GenBank/DDBJ databases">
        <authorList>
            <person name="Varghese N."/>
            <person name="Submissions S."/>
        </authorList>
    </citation>
    <scope>NUCLEOTIDE SEQUENCE [LARGE SCALE GENOMIC DNA]</scope>
    <source>
        <strain evidence="2">AP-Melu-1000-B4</strain>
    </source>
</reference>
<dbReference type="EMBL" id="OANS01000001">
    <property type="protein sequence ID" value="SNX28035.1"/>
    <property type="molecule type" value="Genomic_DNA"/>
</dbReference>
<name>A0A240DXW5_9BURK</name>
<organism evidence="1 2">
    <name type="scientific">Polynucleobacter meluiroseus</name>
    <dbReference type="NCBI Taxonomy" id="1938814"/>
    <lineage>
        <taxon>Bacteria</taxon>
        <taxon>Pseudomonadati</taxon>
        <taxon>Pseudomonadota</taxon>
        <taxon>Betaproteobacteria</taxon>
        <taxon>Burkholderiales</taxon>
        <taxon>Burkholderiaceae</taxon>
        <taxon>Polynucleobacter</taxon>
    </lineage>
</organism>